<gene>
    <name evidence="4" type="primary">mqnA</name>
    <name evidence="5" type="ORF">VN24_24730</name>
</gene>
<reference evidence="5 6" key="1">
    <citation type="journal article" date="2015" name="J. Biotechnol.">
        <title>Complete genome sequence of Paenibacillus beijingensis 7188(T) (=DSM 24997(T)), a novel rhizobacterium from jujube garden soil.</title>
        <authorList>
            <person name="Kwak Y."/>
            <person name="Shin J.H."/>
        </authorList>
    </citation>
    <scope>NUCLEOTIDE SEQUENCE [LARGE SCALE GENOMIC DNA]</scope>
    <source>
        <strain evidence="5 6">DSM 24997</strain>
    </source>
</reference>
<keyword evidence="3 4" id="KW-0456">Lyase</keyword>
<dbReference type="GO" id="GO:0016836">
    <property type="term" value="F:hydro-lyase activity"/>
    <property type="evidence" value="ECO:0007669"/>
    <property type="project" value="UniProtKB-UniRule"/>
</dbReference>
<dbReference type="RefSeq" id="WP_045672595.1">
    <property type="nucleotide sequence ID" value="NZ_CP011058.1"/>
</dbReference>
<dbReference type="Gene3D" id="3.40.190.10">
    <property type="entry name" value="Periplasmic binding protein-like II"/>
    <property type="match status" value="2"/>
</dbReference>
<dbReference type="HAMAP" id="MF_00995">
    <property type="entry name" value="MqnA"/>
    <property type="match status" value="1"/>
</dbReference>
<dbReference type="EMBL" id="CP011058">
    <property type="protein sequence ID" value="AJY77170.1"/>
    <property type="molecule type" value="Genomic_DNA"/>
</dbReference>
<evidence type="ECO:0000256" key="1">
    <source>
        <dbReference type="ARBA" id="ARBA00004863"/>
    </source>
</evidence>
<dbReference type="UniPathway" id="UPA00079"/>
<evidence type="ECO:0000313" key="5">
    <source>
        <dbReference type="EMBL" id="AJY77170.1"/>
    </source>
</evidence>
<evidence type="ECO:0000256" key="3">
    <source>
        <dbReference type="ARBA" id="ARBA00023239"/>
    </source>
</evidence>
<dbReference type="PANTHER" id="PTHR37690">
    <property type="entry name" value="CHORISMATE DEHYDRATASE"/>
    <property type="match status" value="1"/>
</dbReference>
<evidence type="ECO:0000256" key="4">
    <source>
        <dbReference type="HAMAP-Rule" id="MF_00995"/>
    </source>
</evidence>
<comment type="catalytic activity">
    <reaction evidence="4">
        <text>chorismate = 3-[(1-carboxyvinyl)-oxy]benzoate + H2O</text>
        <dbReference type="Rhea" id="RHEA:40051"/>
        <dbReference type="ChEBI" id="CHEBI:15377"/>
        <dbReference type="ChEBI" id="CHEBI:29748"/>
        <dbReference type="ChEBI" id="CHEBI:76981"/>
        <dbReference type="EC" id="4.2.1.151"/>
    </reaction>
</comment>
<dbReference type="PATRIC" id="fig|1126833.4.peg.5440"/>
<dbReference type="CDD" id="cd13634">
    <property type="entry name" value="PBP2_Sco4506"/>
    <property type="match status" value="1"/>
</dbReference>
<organism evidence="5 6">
    <name type="scientific">Paenibacillus beijingensis</name>
    <dbReference type="NCBI Taxonomy" id="1126833"/>
    <lineage>
        <taxon>Bacteria</taxon>
        <taxon>Bacillati</taxon>
        <taxon>Bacillota</taxon>
        <taxon>Bacilli</taxon>
        <taxon>Bacillales</taxon>
        <taxon>Paenibacillaceae</taxon>
        <taxon>Paenibacillus</taxon>
    </lineage>
</organism>
<reference evidence="6" key="2">
    <citation type="submission" date="2015-03" db="EMBL/GenBank/DDBJ databases">
        <title>Genome sequence of Paenibacillus beijingensis strain DSM 24997T.</title>
        <authorList>
            <person name="Kwak Y."/>
            <person name="Shin J.-H."/>
        </authorList>
    </citation>
    <scope>NUCLEOTIDE SEQUENCE [LARGE SCALE GENOMIC DNA]</scope>
    <source>
        <strain evidence="6">DSM 24997</strain>
    </source>
</reference>
<evidence type="ECO:0000256" key="2">
    <source>
        <dbReference type="ARBA" id="ARBA00022428"/>
    </source>
</evidence>
<name>A0A0D5NPU3_9BACL</name>
<dbReference type="KEGG" id="pbj:VN24_24730"/>
<keyword evidence="6" id="KW-1185">Reference proteome</keyword>
<comment type="pathway">
    <text evidence="1 4">Quinol/quinone metabolism; menaquinone biosynthesis.</text>
</comment>
<sequence>MSANHRIAIGRIDYANAWPLYHYVQDRTPQYEVVYRVPAELNRMLREGGLDMSTVSSFAYGANADEYVLLPDLSVSSEGPVQSILLFMKKPLEDVLKGTIALTATSATSVNLLKILMSLHLKGNPAYITGEPDLETMLRSADAALLIGDSAIRASWSNRELQVLDLGRLWQEWTGLGMTYAVAAVRKESAQRNPEAVDAVYRSMLASKLRSLRNLKPLIHKGVSFIGGDEMYWRGYFSGLKYDFDSGRQAGLELYFRYARRLGLLEREVKLEFFRPTQTAEQVNE</sequence>
<protein>
    <recommendedName>
        <fullName evidence="4">Chorismate dehydratase</fullName>
        <ecNumber evidence="4">4.2.1.151</ecNumber>
    </recommendedName>
    <alternativeName>
        <fullName evidence="4">Menaquinone biosynthetic enzyme MqnA</fullName>
    </alternativeName>
</protein>
<dbReference type="SUPFAM" id="SSF53850">
    <property type="entry name" value="Periplasmic binding protein-like II"/>
    <property type="match status" value="1"/>
</dbReference>
<dbReference type="EC" id="4.2.1.151" evidence="4"/>
<dbReference type="OrthoDB" id="9810112at2"/>
<dbReference type="Proteomes" id="UP000032633">
    <property type="component" value="Chromosome"/>
</dbReference>
<dbReference type="GO" id="GO:0009234">
    <property type="term" value="P:menaquinone biosynthetic process"/>
    <property type="evidence" value="ECO:0007669"/>
    <property type="project" value="UniProtKB-UniRule"/>
</dbReference>
<comment type="function">
    <text evidence="4">Catalyzes the dehydration of chorismate into 3-[(1-carboxyvinyl)oxy]benzoate, a step in the biosynthesis of menaquinone (MK, vitamin K2).</text>
</comment>
<dbReference type="Pfam" id="PF02621">
    <property type="entry name" value="VitK2_biosynth"/>
    <property type="match status" value="1"/>
</dbReference>
<accession>A0A0D5NPU3</accession>
<comment type="similarity">
    <text evidence="4">Belongs to the MqnA/MqnD family. MqnA subfamily.</text>
</comment>
<keyword evidence="2 4" id="KW-0474">Menaquinone biosynthesis</keyword>
<dbReference type="PANTHER" id="PTHR37690:SF1">
    <property type="entry name" value="CHORISMATE DEHYDRATASE"/>
    <property type="match status" value="1"/>
</dbReference>
<proteinExistence type="inferred from homology"/>
<dbReference type="STRING" id="1126833.VN24_24730"/>
<dbReference type="InterPro" id="IPR030868">
    <property type="entry name" value="MqnA"/>
</dbReference>
<dbReference type="AlphaFoldDB" id="A0A0D5NPU3"/>
<dbReference type="InterPro" id="IPR003773">
    <property type="entry name" value="Menaquinone_biosynth"/>
</dbReference>
<dbReference type="HOGENOM" id="CLU_059898_0_0_9"/>
<evidence type="ECO:0000313" key="6">
    <source>
        <dbReference type="Proteomes" id="UP000032633"/>
    </source>
</evidence>